<protein>
    <submittedName>
        <fullName evidence="1">Uncharacterized protein</fullName>
    </submittedName>
</protein>
<gene>
    <name evidence="1" type="ORF">B4082_2592</name>
</gene>
<dbReference type="PATRIC" id="fig|1396.539.peg.1636"/>
<sequence length="56" mass="6638">MVEPIGFLLPKNYEINKKSNIELVSIIEKYFEGRKTKRIKRIKRMLHLSVSYSGLK</sequence>
<accession>A0A161QIT5</accession>
<dbReference type="Proteomes" id="UP000076501">
    <property type="component" value="Unassembled WGS sequence"/>
</dbReference>
<dbReference type="AlphaFoldDB" id="A0A161QIT5"/>
<organism evidence="1 2">
    <name type="scientific">Bacillus cereus</name>
    <dbReference type="NCBI Taxonomy" id="1396"/>
    <lineage>
        <taxon>Bacteria</taxon>
        <taxon>Bacillati</taxon>
        <taxon>Bacillota</taxon>
        <taxon>Bacilli</taxon>
        <taxon>Bacillales</taxon>
        <taxon>Bacillaceae</taxon>
        <taxon>Bacillus</taxon>
        <taxon>Bacillus cereus group</taxon>
    </lineage>
</organism>
<comment type="caution">
    <text evidence="1">The sequence shown here is derived from an EMBL/GenBank/DDBJ whole genome shotgun (WGS) entry which is preliminary data.</text>
</comment>
<evidence type="ECO:0000313" key="1">
    <source>
        <dbReference type="EMBL" id="KZD35601.1"/>
    </source>
</evidence>
<dbReference type="EMBL" id="LJKA01000040">
    <property type="protein sequence ID" value="KZD35601.1"/>
    <property type="molecule type" value="Genomic_DNA"/>
</dbReference>
<evidence type="ECO:0000313" key="2">
    <source>
        <dbReference type="Proteomes" id="UP000076501"/>
    </source>
</evidence>
<reference evidence="1 2" key="1">
    <citation type="submission" date="2015-09" db="EMBL/GenBank/DDBJ databases">
        <title>Bacillus cereus food isolates.</title>
        <authorList>
            <person name="Boekhorst J."/>
        </authorList>
    </citation>
    <scope>NUCLEOTIDE SEQUENCE [LARGE SCALE GENOMIC DNA]</scope>
    <source>
        <strain evidence="1 2">B4082</strain>
    </source>
</reference>
<proteinExistence type="predicted"/>
<name>A0A161QIT5_BACCE</name>